<accession>A0AAJ7T9E8</accession>
<keyword evidence="3" id="KW-1185">Reference proteome</keyword>
<dbReference type="PANTHER" id="PTHR32003">
    <property type="entry name" value="PROTEIN FAM199X"/>
    <property type="match status" value="1"/>
</dbReference>
<comment type="similarity">
    <text evidence="1">Belongs to the FAM199 family.</text>
</comment>
<dbReference type="PANTHER" id="PTHR32003:SF1">
    <property type="entry name" value="PROTEIN FAM199X"/>
    <property type="match status" value="1"/>
</dbReference>
<gene>
    <name evidence="4" type="primary">FAM199X</name>
</gene>
<protein>
    <submittedName>
        <fullName evidence="4">Protein FAM199X isoform X2</fullName>
    </submittedName>
</protein>
<dbReference type="InterPro" id="IPR029672">
    <property type="entry name" value="FAM199X_fam"/>
</dbReference>
<name>A0AAJ7T9E8_PETMA</name>
<feature type="compositionally biased region" description="Basic residues" evidence="2">
    <location>
        <begin position="180"/>
        <end position="192"/>
    </location>
</feature>
<evidence type="ECO:0000256" key="2">
    <source>
        <dbReference type="SAM" id="MobiDB-lite"/>
    </source>
</evidence>
<feature type="compositionally biased region" description="Low complexity" evidence="2">
    <location>
        <begin position="167"/>
        <end position="176"/>
    </location>
</feature>
<feature type="region of interest" description="Disordered" evidence="2">
    <location>
        <begin position="319"/>
        <end position="391"/>
    </location>
</feature>
<reference evidence="4" key="1">
    <citation type="submission" date="2025-08" db="UniProtKB">
        <authorList>
            <consortium name="RefSeq"/>
        </authorList>
    </citation>
    <scope>IDENTIFICATION</scope>
    <source>
        <tissue evidence="4">Sperm</tissue>
    </source>
</reference>
<feature type="compositionally biased region" description="Gly residues" evidence="2">
    <location>
        <begin position="319"/>
        <end position="337"/>
    </location>
</feature>
<proteinExistence type="inferred from homology"/>
<dbReference type="CTD" id="139231"/>
<dbReference type="Proteomes" id="UP001318040">
    <property type="component" value="Chromosome 18"/>
</dbReference>
<sequence>MWSGRCSGGGGGGNGRHEGLYWQFLVSDRHLGSAAPTGATSDAAPFDGASTVSSYSTGREPPPVRHRGSLALQHCSGWHAASCDTSVASSECSEELLSSVSAGDQEPDDGLMLPDDLQGMTFDLFGEGSVCSDVSSFFDWSDSEIDWQFPCGSDIASGSDAMSDVVPSIPGSPRPSGRGRGGRARRGRGRHQRNLEELPWSAMTNDEQVEYIEYLSRRVSAEMGLREQLDIIRIIDPGAQVSPTDNEFIIELNCLTDVKLQEVRNYIHQRCGAPASLRRPRWRKGLLEGGGASACHGSASSTSSGSSVSGAGCWTGGSSAGCSSSGGGGSSGVGGSSGLSRSHSDGNLSVSAAERIRDSKKRSRERKLQQKAARQQQLKGQRQARKEERSGLFTKEEVLSLSVTEEDDPSDVDILS</sequence>
<feature type="region of interest" description="Disordered" evidence="2">
    <location>
        <begin position="160"/>
        <end position="192"/>
    </location>
</feature>
<evidence type="ECO:0000313" key="3">
    <source>
        <dbReference type="Proteomes" id="UP001318040"/>
    </source>
</evidence>
<dbReference type="Pfam" id="PF15814">
    <property type="entry name" value="FAM199X"/>
    <property type="match status" value="1"/>
</dbReference>
<organism evidence="3 4">
    <name type="scientific">Petromyzon marinus</name>
    <name type="common">Sea lamprey</name>
    <dbReference type="NCBI Taxonomy" id="7757"/>
    <lineage>
        <taxon>Eukaryota</taxon>
        <taxon>Metazoa</taxon>
        <taxon>Chordata</taxon>
        <taxon>Craniata</taxon>
        <taxon>Vertebrata</taxon>
        <taxon>Cyclostomata</taxon>
        <taxon>Hyperoartia</taxon>
        <taxon>Petromyzontiformes</taxon>
        <taxon>Petromyzontidae</taxon>
        <taxon>Petromyzon</taxon>
    </lineage>
</organism>
<feature type="compositionally biased region" description="Low complexity" evidence="2">
    <location>
        <begin position="370"/>
        <end position="381"/>
    </location>
</feature>
<evidence type="ECO:0000313" key="4">
    <source>
        <dbReference type="RefSeq" id="XP_032812522.1"/>
    </source>
</evidence>
<evidence type="ECO:0000256" key="1">
    <source>
        <dbReference type="ARBA" id="ARBA00009319"/>
    </source>
</evidence>
<dbReference type="AlphaFoldDB" id="A0AAJ7T9E8"/>
<feature type="region of interest" description="Disordered" evidence="2">
    <location>
        <begin position="36"/>
        <end position="66"/>
    </location>
</feature>
<dbReference type="RefSeq" id="XP_032812522.1">
    <property type="nucleotide sequence ID" value="XM_032956631.1"/>
</dbReference>